<dbReference type="Pfam" id="PF03808">
    <property type="entry name" value="Glyco_tran_WecG"/>
    <property type="match status" value="1"/>
</dbReference>
<keyword evidence="2" id="KW-0808">Transferase</keyword>
<evidence type="ECO:0000313" key="4">
    <source>
        <dbReference type="Proteomes" id="UP001304683"/>
    </source>
</evidence>
<dbReference type="InterPro" id="IPR004629">
    <property type="entry name" value="WecG_TagA_CpsF"/>
</dbReference>
<reference evidence="3 4" key="1">
    <citation type="submission" date="2023-08" db="EMBL/GenBank/DDBJ databases">
        <title>Genome sequence of Thermaerobacter compostii strain Ins1, a spore-forming filamentous bacterium isolated from a deep geothermal reservoir.</title>
        <authorList>
            <person name="Bregnard D."/>
            <person name="Gonzalez D."/>
            <person name="Junier P."/>
        </authorList>
    </citation>
    <scope>NUCLEOTIDE SEQUENCE [LARGE SCALE GENOMIC DNA]</scope>
    <source>
        <strain evidence="3 4">Ins1</strain>
    </source>
</reference>
<keyword evidence="4" id="KW-1185">Reference proteome</keyword>
<organism evidence="3 4">
    <name type="scientific">Thermaerobacter composti</name>
    <dbReference type="NCBI Taxonomy" id="554949"/>
    <lineage>
        <taxon>Bacteria</taxon>
        <taxon>Bacillati</taxon>
        <taxon>Bacillota</taxon>
        <taxon>Clostridia</taxon>
        <taxon>Eubacteriales</taxon>
        <taxon>Clostridiales Family XVII. Incertae Sedis</taxon>
        <taxon>Thermaerobacter</taxon>
    </lineage>
</organism>
<keyword evidence="1" id="KW-0328">Glycosyltransferase</keyword>
<protein>
    <submittedName>
        <fullName evidence="3">WecB/TagA/CpsF family glycosyltransferase</fullName>
    </submittedName>
</protein>
<evidence type="ECO:0000313" key="3">
    <source>
        <dbReference type="EMBL" id="WPD19723.1"/>
    </source>
</evidence>
<dbReference type="Proteomes" id="UP001304683">
    <property type="component" value="Chromosome"/>
</dbReference>
<sequence>MGRLILLGVEVDPLTMDELNGLIEEAVRDGRKIIIANHNLHSVYLYHSDSKMRAFFKKADVIHIDGMPLVYWARALGYRVSSGQRVTYIDWIYSLASIAETKGWRIFYLGGKLGVASRAALRLREKYPRLEIRTHHGYFAPEENGKILADIAVYRPHILMVGMGMPRQEHWVLDNLDKIQANAILTAGACFDYVAGAIPTPPRWMGRIGFEWLYRLMSEPRRLWRRYLWEPWFLLPLLIGDVVKRIRRNS</sequence>
<evidence type="ECO:0000256" key="2">
    <source>
        <dbReference type="ARBA" id="ARBA00022679"/>
    </source>
</evidence>
<dbReference type="EMBL" id="CP132508">
    <property type="protein sequence ID" value="WPD19723.1"/>
    <property type="molecule type" value="Genomic_DNA"/>
</dbReference>
<dbReference type="NCBIfam" id="TIGR00696">
    <property type="entry name" value="wecG_tagA_cpsF"/>
    <property type="match status" value="1"/>
</dbReference>
<name>A0ABZ0QQG0_9FIRM</name>
<dbReference type="PANTHER" id="PTHR34136:SF1">
    <property type="entry name" value="UDP-N-ACETYL-D-MANNOSAMINURONIC ACID TRANSFERASE"/>
    <property type="match status" value="1"/>
</dbReference>
<dbReference type="RefSeq" id="WP_318751212.1">
    <property type="nucleotide sequence ID" value="NZ_CP132508.1"/>
</dbReference>
<accession>A0ABZ0QQG0</accession>
<evidence type="ECO:0000256" key="1">
    <source>
        <dbReference type="ARBA" id="ARBA00022676"/>
    </source>
</evidence>
<dbReference type="PANTHER" id="PTHR34136">
    <property type="match status" value="1"/>
</dbReference>
<gene>
    <name evidence="3" type="ORF">Q5761_03395</name>
</gene>
<proteinExistence type="predicted"/>
<dbReference type="CDD" id="cd06533">
    <property type="entry name" value="Glyco_transf_WecG_TagA"/>
    <property type="match status" value="1"/>
</dbReference>